<proteinExistence type="inferred from homology"/>
<evidence type="ECO:0000256" key="6">
    <source>
        <dbReference type="ARBA" id="ARBA00022833"/>
    </source>
</evidence>
<dbReference type="RefSeq" id="WP_073505133.1">
    <property type="nucleotide sequence ID" value="NZ_CP018199.1"/>
</dbReference>
<keyword evidence="4" id="KW-0479">Metal-binding</keyword>
<name>A0A9Q6MW18_9STAP</name>
<accession>A0A9Q6MW18</accession>
<dbReference type="Proteomes" id="UP000241960">
    <property type="component" value="Unassembled WGS sequence"/>
</dbReference>
<dbReference type="GO" id="GO:0046872">
    <property type="term" value="F:metal ion binding"/>
    <property type="evidence" value="ECO:0007669"/>
    <property type="project" value="UniProtKB-KW"/>
</dbReference>
<dbReference type="GO" id="GO:0004000">
    <property type="term" value="F:adenosine deaminase activity"/>
    <property type="evidence" value="ECO:0007669"/>
    <property type="project" value="UniProtKB-ARBA"/>
</dbReference>
<evidence type="ECO:0000313" key="9">
    <source>
        <dbReference type="Proteomes" id="UP000241960"/>
    </source>
</evidence>
<protein>
    <recommendedName>
        <fullName evidence="3">adenosine deaminase</fullName>
        <ecNumber evidence="3">3.5.4.4</ecNumber>
    </recommendedName>
</protein>
<dbReference type="AlphaFoldDB" id="A0A9Q6MW18"/>
<dbReference type="GO" id="GO:0006154">
    <property type="term" value="P:adenosine catabolic process"/>
    <property type="evidence" value="ECO:0007669"/>
    <property type="project" value="TreeGrafter"/>
</dbReference>
<dbReference type="InterPro" id="IPR001365">
    <property type="entry name" value="A_deaminase_dom"/>
</dbReference>
<organism evidence="8 9">
    <name type="scientific">Staphylococcus succinus</name>
    <dbReference type="NCBI Taxonomy" id="61015"/>
    <lineage>
        <taxon>Bacteria</taxon>
        <taxon>Bacillati</taxon>
        <taxon>Bacillota</taxon>
        <taxon>Bacilli</taxon>
        <taxon>Bacillales</taxon>
        <taxon>Staphylococcaceae</taxon>
        <taxon>Staphylococcus</taxon>
    </lineage>
</organism>
<dbReference type="SUPFAM" id="SSF51556">
    <property type="entry name" value="Metallo-dependent hydrolases"/>
    <property type="match status" value="1"/>
</dbReference>
<evidence type="ECO:0000256" key="1">
    <source>
        <dbReference type="ARBA" id="ARBA00001947"/>
    </source>
</evidence>
<evidence type="ECO:0000313" key="8">
    <source>
        <dbReference type="EMBL" id="PTI76695.1"/>
    </source>
</evidence>
<evidence type="ECO:0000256" key="4">
    <source>
        <dbReference type="ARBA" id="ARBA00022723"/>
    </source>
</evidence>
<evidence type="ECO:0000259" key="7">
    <source>
        <dbReference type="Pfam" id="PF00962"/>
    </source>
</evidence>
<sequence>MKKCIEDISKVELHCHLDGSTSLGLIKQLANEQNIVLDERNLLVSESCDSLDEYLKCFDEILKVLQTKDALQRAVIDVVQQANEDNVKYIEIRFAPLLHMEQGLTITDVFDAVEAGVKVAIEKFDIKVNLLVCAMRQQDTTINEQLFDDLYHRNSDVVCGIDFAGPEAAFPPEAIHSTVQYGLDKGFNLTLHAGECGCMHNVMESIKLGAKRIGHGVAINQDETALQEVKVNDVLLEMCPKSNIQTKAIPNLKALNIPYLIKNDIPFLINTDNRTVTQTSLNAEYELLMENQMITLDQIEYINQRAVRYAFLSNDEQQQLKVKMK</sequence>
<dbReference type="EC" id="3.5.4.4" evidence="3"/>
<keyword evidence="6" id="KW-0862">Zinc</keyword>
<keyword evidence="5" id="KW-0378">Hydrolase</keyword>
<dbReference type="EMBL" id="PZFQ01000008">
    <property type="protein sequence ID" value="PTI76695.1"/>
    <property type="molecule type" value="Genomic_DNA"/>
</dbReference>
<dbReference type="GO" id="GO:0046103">
    <property type="term" value="P:inosine biosynthetic process"/>
    <property type="evidence" value="ECO:0007669"/>
    <property type="project" value="TreeGrafter"/>
</dbReference>
<comment type="similarity">
    <text evidence="2">Belongs to the metallo-dependent hydrolases superfamily. Adenosine and AMP deaminases family.</text>
</comment>
<dbReference type="NCBIfam" id="TIGR01430">
    <property type="entry name" value="aden_deam"/>
    <property type="match status" value="1"/>
</dbReference>
<dbReference type="PANTHER" id="PTHR11409:SF43">
    <property type="entry name" value="ADENOSINE DEAMINASE"/>
    <property type="match status" value="1"/>
</dbReference>
<dbReference type="GO" id="GO:0043103">
    <property type="term" value="P:hypoxanthine salvage"/>
    <property type="evidence" value="ECO:0007669"/>
    <property type="project" value="TreeGrafter"/>
</dbReference>
<reference evidence="8 9" key="1">
    <citation type="journal article" date="2016" name="Front. Microbiol.">
        <title>Comprehensive Phylogenetic Analysis of Bovine Non-aureus Staphylococci Species Based on Whole-Genome Sequencing.</title>
        <authorList>
            <person name="Naushad S."/>
            <person name="Barkema H.W."/>
            <person name="Luby C."/>
            <person name="Condas L.A."/>
            <person name="Nobrega D.B."/>
            <person name="Carson D.A."/>
            <person name="De Buck J."/>
        </authorList>
    </citation>
    <scope>NUCLEOTIDE SEQUENCE [LARGE SCALE GENOMIC DNA]</scope>
    <source>
        <strain evidence="8 9">SNUC 1231</strain>
    </source>
</reference>
<dbReference type="InterPro" id="IPR032466">
    <property type="entry name" value="Metal_Hydrolase"/>
</dbReference>
<feature type="domain" description="Adenosine deaminase" evidence="7">
    <location>
        <begin position="10"/>
        <end position="321"/>
    </location>
</feature>
<dbReference type="InterPro" id="IPR006330">
    <property type="entry name" value="Ado/ade_deaminase"/>
</dbReference>
<evidence type="ECO:0000256" key="2">
    <source>
        <dbReference type="ARBA" id="ARBA00006676"/>
    </source>
</evidence>
<dbReference type="PANTHER" id="PTHR11409">
    <property type="entry name" value="ADENOSINE DEAMINASE"/>
    <property type="match status" value="1"/>
</dbReference>
<comment type="caution">
    <text evidence="8">The sequence shown here is derived from an EMBL/GenBank/DDBJ whole genome shotgun (WGS) entry which is preliminary data.</text>
</comment>
<dbReference type="Gene3D" id="3.20.20.140">
    <property type="entry name" value="Metal-dependent hydrolases"/>
    <property type="match status" value="1"/>
</dbReference>
<dbReference type="GO" id="GO:0005829">
    <property type="term" value="C:cytosol"/>
    <property type="evidence" value="ECO:0007669"/>
    <property type="project" value="TreeGrafter"/>
</dbReference>
<dbReference type="Pfam" id="PF00962">
    <property type="entry name" value="A_deaminase"/>
    <property type="match status" value="1"/>
</dbReference>
<comment type="cofactor">
    <cofactor evidence="1">
        <name>Zn(2+)</name>
        <dbReference type="ChEBI" id="CHEBI:29105"/>
    </cofactor>
</comment>
<evidence type="ECO:0000256" key="3">
    <source>
        <dbReference type="ARBA" id="ARBA00012784"/>
    </source>
</evidence>
<gene>
    <name evidence="8" type="primary">add</name>
    <name evidence="8" type="ORF">BU058_03515</name>
</gene>
<evidence type="ECO:0000256" key="5">
    <source>
        <dbReference type="ARBA" id="ARBA00022801"/>
    </source>
</evidence>